<reference evidence="3 4" key="1">
    <citation type="submission" date="2016-01" db="EMBL/GenBank/DDBJ databases">
        <title>Genome Sequences of Twelve Sporeforming Bacillus Species Isolated from Foods.</title>
        <authorList>
            <person name="Berendsen E.M."/>
            <person name="Wells-Bennik M.H."/>
            <person name="Krawcyk A.O."/>
            <person name="De Jong A."/>
            <person name="Holsappel S."/>
            <person name="Eijlander R.T."/>
            <person name="Kuipers O.P."/>
        </authorList>
    </citation>
    <scope>NUCLEOTIDE SEQUENCE [LARGE SCALE GENOMIC DNA]</scope>
    <source>
        <strain evidence="1 3">B4098</strain>
        <strain evidence="2 4">B4099</strain>
    </source>
</reference>
<protein>
    <submittedName>
        <fullName evidence="2">Uncharacterized protein</fullName>
    </submittedName>
</protein>
<evidence type="ECO:0000313" key="1">
    <source>
        <dbReference type="EMBL" id="KYC66589.1"/>
    </source>
</evidence>
<dbReference type="Proteomes" id="UP000075304">
    <property type="component" value="Unassembled WGS sequence"/>
</dbReference>
<dbReference type="PATRIC" id="fig|1398.25.peg.1918"/>
<dbReference type="Proteomes" id="UP000075288">
    <property type="component" value="Unassembled WGS sequence"/>
</dbReference>
<sequence>MEKGIAQIRLVFSKRAEPPSWIPAERFTGAYFHGRQRHRQQCENRVSEILWFILWKNRR</sequence>
<accession>A0A150KGL4</accession>
<dbReference type="AlphaFoldDB" id="A0A150KGL4"/>
<proteinExistence type="predicted"/>
<dbReference type="EMBL" id="LQYI01000025">
    <property type="protein sequence ID" value="KYC71593.1"/>
    <property type="molecule type" value="Genomic_DNA"/>
</dbReference>
<dbReference type="EMBL" id="LQYG01000006">
    <property type="protein sequence ID" value="KYC66589.1"/>
    <property type="molecule type" value="Genomic_DNA"/>
</dbReference>
<comment type="caution">
    <text evidence="2">The sequence shown here is derived from an EMBL/GenBank/DDBJ whole genome shotgun (WGS) entry which is preliminary data.</text>
</comment>
<evidence type="ECO:0000313" key="2">
    <source>
        <dbReference type="EMBL" id="KYC71593.1"/>
    </source>
</evidence>
<evidence type="ECO:0000313" key="4">
    <source>
        <dbReference type="Proteomes" id="UP000075304"/>
    </source>
</evidence>
<organism evidence="2 4">
    <name type="scientific">Heyndrickxia coagulans</name>
    <name type="common">Weizmannia coagulans</name>
    <dbReference type="NCBI Taxonomy" id="1398"/>
    <lineage>
        <taxon>Bacteria</taxon>
        <taxon>Bacillati</taxon>
        <taxon>Bacillota</taxon>
        <taxon>Bacilli</taxon>
        <taxon>Bacillales</taxon>
        <taxon>Bacillaceae</taxon>
        <taxon>Heyndrickxia</taxon>
    </lineage>
</organism>
<evidence type="ECO:0000313" key="3">
    <source>
        <dbReference type="Proteomes" id="UP000075288"/>
    </source>
</evidence>
<name>A0A150KGL4_HEYCO</name>
<gene>
    <name evidence="1" type="ORF">B4098_1479</name>
    <name evidence="2" type="ORF">B4099_1687</name>
</gene>